<proteinExistence type="predicted"/>
<organism evidence="2 3">
    <name type="scientific">Magallana gigas</name>
    <name type="common">Pacific oyster</name>
    <name type="synonym">Crassostrea gigas</name>
    <dbReference type="NCBI Taxonomy" id="29159"/>
    <lineage>
        <taxon>Eukaryota</taxon>
        <taxon>Metazoa</taxon>
        <taxon>Spiralia</taxon>
        <taxon>Lophotrochozoa</taxon>
        <taxon>Mollusca</taxon>
        <taxon>Bivalvia</taxon>
        <taxon>Autobranchia</taxon>
        <taxon>Pteriomorphia</taxon>
        <taxon>Ostreida</taxon>
        <taxon>Ostreoidea</taxon>
        <taxon>Ostreidae</taxon>
        <taxon>Magallana</taxon>
    </lineage>
</organism>
<accession>A0A8W8LIY2</accession>
<dbReference type="EnsemblMetazoa" id="G27702.1">
    <property type="protein sequence ID" value="G27702.1:cds"/>
    <property type="gene ID" value="G27702"/>
</dbReference>
<protein>
    <submittedName>
        <fullName evidence="2">Uncharacterized protein</fullName>
    </submittedName>
</protein>
<sequence length="141" mass="16059">MSDGKKESIQKEGVSDAIIPDCGPLPRSDEHSWKAKSDTALQVNRTVYEAYYPRCIGWHPKQEPSSTASAKFSGYGPFLNDSKWRKQNGSESRNESLMEETYLSEFTPGNKRGMIMYSGPDSKWQTFILHYVRLTDVVRSK</sequence>
<dbReference type="AlphaFoldDB" id="A0A8W8LIY2"/>
<reference evidence="2" key="1">
    <citation type="submission" date="2022-08" db="UniProtKB">
        <authorList>
            <consortium name="EnsemblMetazoa"/>
        </authorList>
    </citation>
    <scope>IDENTIFICATION</scope>
    <source>
        <strain evidence="2">05x7-T-G4-1.051#20</strain>
    </source>
</reference>
<name>A0A8W8LIY2_MAGGI</name>
<feature type="compositionally biased region" description="Basic and acidic residues" evidence="1">
    <location>
        <begin position="1"/>
        <end position="14"/>
    </location>
</feature>
<evidence type="ECO:0000313" key="2">
    <source>
        <dbReference type="EnsemblMetazoa" id="G27702.1:cds"/>
    </source>
</evidence>
<evidence type="ECO:0000256" key="1">
    <source>
        <dbReference type="SAM" id="MobiDB-lite"/>
    </source>
</evidence>
<evidence type="ECO:0000313" key="3">
    <source>
        <dbReference type="Proteomes" id="UP000005408"/>
    </source>
</evidence>
<dbReference type="Proteomes" id="UP000005408">
    <property type="component" value="Unassembled WGS sequence"/>
</dbReference>
<keyword evidence="3" id="KW-1185">Reference proteome</keyword>
<feature type="compositionally biased region" description="Basic and acidic residues" evidence="1">
    <location>
        <begin position="27"/>
        <end position="36"/>
    </location>
</feature>
<feature type="region of interest" description="Disordered" evidence="1">
    <location>
        <begin position="1"/>
        <end position="36"/>
    </location>
</feature>